<reference evidence="1" key="1">
    <citation type="submission" date="2008-08" db="EMBL/GenBank/DDBJ databases">
        <title>Annotation of Bifidobacterium longum subsp. infantis CCUG 52486.</title>
        <authorList>
            <consortium name="The Broad Institute Genome Sequencing Platform"/>
            <person name="Gougoulias C."/>
            <person name="Tuohy K.M."/>
            <person name="Gibson G.R."/>
            <person name="Ward D."/>
            <person name="Mehta T."/>
            <person name="Young S."/>
            <person name="Jaffe D."/>
            <person name="Gnerre S."/>
            <person name="Berlin A."/>
            <person name="Heiman D."/>
            <person name="Hepburn T."/>
            <person name="Shea T."/>
            <person name="Sykes S."/>
            <person name="Alvarado L."/>
            <person name="Kodira C."/>
            <person name="Borodovsky M."/>
            <person name="Lander E."/>
            <person name="Galagan J."/>
            <person name="Nusbaum C."/>
            <person name="Birren B."/>
        </authorList>
    </citation>
    <scope>NUCLEOTIDE SEQUENCE [LARGE SCALE GENOMIC DNA]</scope>
    <source>
        <strain evidence="1">CCUG 52486</strain>
    </source>
</reference>
<organism evidence="1">
    <name type="scientific">Bifidobacterium longum subsp. infantis CCUG 52486</name>
    <dbReference type="NCBI Taxonomy" id="537937"/>
    <lineage>
        <taxon>Bacteria</taxon>
        <taxon>Bacillati</taxon>
        <taxon>Actinomycetota</taxon>
        <taxon>Actinomycetes</taxon>
        <taxon>Bifidobacteriales</taxon>
        <taxon>Bifidobacteriaceae</taxon>
        <taxon>Bifidobacterium</taxon>
    </lineage>
</organism>
<name>C5EDD2_BIFLI</name>
<evidence type="ECO:0000313" key="1">
    <source>
        <dbReference type="EMBL" id="EEQ56026.1"/>
    </source>
</evidence>
<dbReference type="AlphaFoldDB" id="C5EDD2"/>
<protein>
    <submittedName>
        <fullName evidence="1">Uncharacterized protein</fullName>
    </submittedName>
</protein>
<sequence>MHLVCGNQPIIDQWQAAVETRNILARSQVPRLSEVGHVHMGSRSNNSFRRRPIGSFNAAVKSFHALLLSRMI</sequence>
<accession>C5EDD2</accession>
<gene>
    <name evidence="1" type="ORF">BLIG_02155</name>
</gene>
<proteinExistence type="predicted"/>
<dbReference type="EMBL" id="DS990244">
    <property type="protein sequence ID" value="EEQ56026.1"/>
    <property type="molecule type" value="Genomic_DNA"/>
</dbReference>
<dbReference type="Proteomes" id="UP000005084">
    <property type="component" value="Unassembled WGS sequence"/>
</dbReference>
<dbReference type="HOGENOM" id="CLU_2714260_0_0_11"/>